<evidence type="ECO:0000313" key="2">
    <source>
        <dbReference type="Proteomes" id="UP000006666"/>
    </source>
</evidence>
<keyword evidence="2" id="KW-1185">Reference proteome</keyword>
<dbReference type="STRING" id="478801.Ksed_14410"/>
<dbReference type="EMBL" id="CP001686">
    <property type="protein sequence ID" value="ACV06467.1"/>
    <property type="molecule type" value="Genomic_DNA"/>
</dbReference>
<name>C7NHW0_KYTSD</name>
<proteinExistence type="predicted"/>
<organism evidence="1 2">
    <name type="scientific">Kytococcus sedentarius (strain ATCC 14392 / DSM 20547 / JCM 11482 / CCUG 33030 / NBRC 15357 / NCTC 11040 / CCM 314 / 541)</name>
    <name type="common">Micrococcus sedentarius</name>
    <dbReference type="NCBI Taxonomy" id="478801"/>
    <lineage>
        <taxon>Bacteria</taxon>
        <taxon>Bacillati</taxon>
        <taxon>Actinomycetota</taxon>
        <taxon>Actinomycetes</taxon>
        <taxon>Micrococcales</taxon>
        <taxon>Kytococcaceae</taxon>
        <taxon>Kytococcus</taxon>
    </lineage>
</organism>
<gene>
    <name evidence="1" type="ordered locus">Ksed_14410</name>
</gene>
<sequence length="106" mass="11298">MTERPEVVCLCGSLRFAVEMIAASDQLALEGSIVLSPAFLTAVDNADHPALSAEEREALGELHLRRIDLADRVLVVNPGGYLGESTQREIAHARAAGKAVSFTDPV</sequence>
<protein>
    <submittedName>
        <fullName evidence="1">Uncharacterized protein</fullName>
    </submittedName>
</protein>
<reference evidence="1 2" key="1">
    <citation type="journal article" date="2009" name="Stand. Genomic Sci.">
        <title>Complete genome sequence of Kytococcus sedentarius type strain (541).</title>
        <authorList>
            <person name="Sims D."/>
            <person name="Brettin T."/>
            <person name="Detter J.C."/>
            <person name="Han C."/>
            <person name="Lapidus A."/>
            <person name="Copeland A."/>
            <person name="Glavina Del Rio T."/>
            <person name="Nolan M."/>
            <person name="Chen F."/>
            <person name="Lucas S."/>
            <person name="Tice H."/>
            <person name="Cheng J.F."/>
            <person name="Bruce D."/>
            <person name="Goodwin L."/>
            <person name="Pitluck S."/>
            <person name="Ovchinnikova G."/>
            <person name="Pati A."/>
            <person name="Ivanova N."/>
            <person name="Mavrommatis K."/>
            <person name="Chen A."/>
            <person name="Palaniappan K."/>
            <person name="D'haeseleer P."/>
            <person name="Chain P."/>
            <person name="Bristow J."/>
            <person name="Eisen J.A."/>
            <person name="Markowitz V."/>
            <person name="Hugenholtz P."/>
            <person name="Schneider S."/>
            <person name="Goker M."/>
            <person name="Pukall R."/>
            <person name="Kyrpides N.C."/>
            <person name="Klenk H.P."/>
        </authorList>
    </citation>
    <scope>NUCLEOTIDE SEQUENCE [LARGE SCALE GENOMIC DNA]</scope>
    <source>
        <strain evidence="2">ATCC 14392 / DSM 20547 / JCM 11482 / CCUG 33030 / NBRC 15357 / NCTC 11040 / CCM 314 / 541</strain>
    </source>
</reference>
<dbReference type="KEGG" id="kse:Ksed_14410"/>
<dbReference type="RefSeq" id="WP_015779412.1">
    <property type="nucleotide sequence ID" value="NC_013169.1"/>
</dbReference>
<accession>C7NHW0</accession>
<dbReference type="Proteomes" id="UP000006666">
    <property type="component" value="Chromosome"/>
</dbReference>
<dbReference type="AlphaFoldDB" id="C7NHW0"/>
<dbReference type="eggNOG" id="COG1611">
    <property type="taxonomic scope" value="Bacteria"/>
</dbReference>
<dbReference type="HOGENOM" id="CLU_159906_0_0_11"/>
<evidence type="ECO:0000313" key="1">
    <source>
        <dbReference type="EMBL" id="ACV06467.1"/>
    </source>
</evidence>